<dbReference type="Pfam" id="PF00188">
    <property type="entry name" value="CAP"/>
    <property type="match status" value="1"/>
</dbReference>
<organism evidence="3 4">
    <name type="scientific">Lymnaea stagnalis</name>
    <name type="common">Great pond snail</name>
    <name type="synonym">Helix stagnalis</name>
    <dbReference type="NCBI Taxonomy" id="6523"/>
    <lineage>
        <taxon>Eukaryota</taxon>
        <taxon>Metazoa</taxon>
        <taxon>Spiralia</taxon>
        <taxon>Lophotrochozoa</taxon>
        <taxon>Mollusca</taxon>
        <taxon>Gastropoda</taxon>
        <taxon>Heterobranchia</taxon>
        <taxon>Euthyneura</taxon>
        <taxon>Panpulmonata</taxon>
        <taxon>Hygrophila</taxon>
        <taxon>Lymnaeoidea</taxon>
        <taxon>Lymnaeidae</taxon>
        <taxon>Lymnaea</taxon>
    </lineage>
</organism>
<feature type="signal peptide" evidence="1">
    <location>
        <begin position="1"/>
        <end position="17"/>
    </location>
</feature>
<dbReference type="SUPFAM" id="SSF55797">
    <property type="entry name" value="PR-1-like"/>
    <property type="match status" value="1"/>
</dbReference>
<dbReference type="PANTHER" id="PTHR10334">
    <property type="entry name" value="CYSTEINE-RICH SECRETORY PROTEIN-RELATED"/>
    <property type="match status" value="1"/>
</dbReference>
<accession>A0AAV2IH83</accession>
<evidence type="ECO:0000259" key="2">
    <source>
        <dbReference type="SMART" id="SM00198"/>
    </source>
</evidence>
<protein>
    <recommendedName>
        <fullName evidence="2">SCP domain-containing protein</fullName>
    </recommendedName>
</protein>
<dbReference type="AlphaFoldDB" id="A0AAV2IH83"/>
<feature type="domain" description="SCP" evidence="2">
    <location>
        <begin position="26"/>
        <end position="160"/>
    </location>
</feature>
<evidence type="ECO:0000313" key="3">
    <source>
        <dbReference type="EMBL" id="CAL1546376.1"/>
    </source>
</evidence>
<dbReference type="InterPro" id="IPR035940">
    <property type="entry name" value="CAP_sf"/>
</dbReference>
<dbReference type="GO" id="GO:0005576">
    <property type="term" value="C:extracellular region"/>
    <property type="evidence" value="ECO:0007669"/>
    <property type="project" value="InterPro"/>
</dbReference>
<sequence>MLTLVLHILAMFVSSYAAVPERLSRSDLSAFLYGHNQLRLSLGLEDLIWNTTLATFAENHGSRCVWRHSRSKYGENLYASSPRKTDNEEIARHAIELWAAEVENVDPEWACIFVSEGTCGHYSQLVWRNTKEVGCAVVHCSGFLANYVVCEYWPPGNFYKQIPY</sequence>
<evidence type="ECO:0000313" key="4">
    <source>
        <dbReference type="Proteomes" id="UP001497497"/>
    </source>
</evidence>
<gene>
    <name evidence="3" type="ORF">GSLYS_00019753001</name>
</gene>
<dbReference type="PRINTS" id="PR00837">
    <property type="entry name" value="V5TPXLIKE"/>
</dbReference>
<dbReference type="InterPro" id="IPR018244">
    <property type="entry name" value="Allrgn_V5/Tpx1_CS"/>
</dbReference>
<dbReference type="EMBL" id="CAXITT010000804">
    <property type="protein sequence ID" value="CAL1546376.1"/>
    <property type="molecule type" value="Genomic_DNA"/>
</dbReference>
<keyword evidence="4" id="KW-1185">Reference proteome</keyword>
<dbReference type="SMART" id="SM00198">
    <property type="entry name" value="SCP"/>
    <property type="match status" value="1"/>
</dbReference>
<feature type="chain" id="PRO_5043999314" description="SCP domain-containing protein" evidence="1">
    <location>
        <begin position="18"/>
        <end position="164"/>
    </location>
</feature>
<proteinExistence type="predicted"/>
<dbReference type="PROSITE" id="PS01009">
    <property type="entry name" value="CRISP_1"/>
    <property type="match status" value="1"/>
</dbReference>
<dbReference type="InterPro" id="IPR001283">
    <property type="entry name" value="CRISP-related"/>
</dbReference>
<dbReference type="Proteomes" id="UP001497497">
    <property type="component" value="Unassembled WGS sequence"/>
</dbReference>
<keyword evidence="1" id="KW-0732">Signal</keyword>
<comment type="caution">
    <text evidence="3">The sequence shown here is derived from an EMBL/GenBank/DDBJ whole genome shotgun (WGS) entry which is preliminary data.</text>
</comment>
<name>A0AAV2IH83_LYMST</name>
<reference evidence="3 4" key="1">
    <citation type="submission" date="2024-04" db="EMBL/GenBank/DDBJ databases">
        <authorList>
            <consortium name="Genoscope - CEA"/>
            <person name="William W."/>
        </authorList>
    </citation>
    <scope>NUCLEOTIDE SEQUENCE [LARGE SCALE GENOMIC DNA]</scope>
</reference>
<dbReference type="InterPro" id="IPR014044">
    <property type="entry name" value="CAP_dom"/>
</dbReference>
<dbReference type="Gene3D" id="3.40.33.10">
    <property type="entry name" value="CAP"/>
    <property type="match status" value="1"/>
</dbReference>
<evidence type="ECO:0000256" key="1">
    <source>
        <dbReference type="SAM" id="SignalP"/>
    </source>
</evidence>